<proteinExistence type="inferred from homology"/>
<dbReference type="InterPro" id="IPR025669">
    <property type="entry name" value="AAA_dom"/>
</dbReference>
<comment type="catalytic activity">
    <reaction evidence="15">
        <text>L-tyrosyl-[protein] + ATP = O-phospho-L-tyrosyl-[protein] + ADP + H(+)</text>
        <dbReference type="Rhea" id="RHEA:10596"/>
        <dbReference type="Rhea" id="RHEA-COMP:10136"/>
        <dbReference type="Rhea" id="RHEA-COMP:20101"/>
        <dbReference type="ChEBI" id="CHEBI:15378"/>
        <dbReference type="ChEBI" id="CHEBI:30616"/>
        <dbReference type="ChEBI" id="CHEBI:46858"/>
        <dbReference type="ChEBI" id="CHEBI:61978"/>
        <dbReference type="ChEBI" id="CHEBI:456216"/>
        <dbReference type="EC" id="2.7.10.2"/>
    </reaction>
</comment>
<keyword evidence="11" id="KW-0067">ATP-binding</keyword>
<gene>
    <name evidence="20" type="ORF">OI18_17695</name>
</gene>
<dbReference type="GO" id="GO:0004713">
    <property type="term" value="F:protein tyrosine kinase activity"/>
    <property type="evidence" value="ECO:0007669"/>
    <property type="project" value="TreeGrafter"/>
</dbReference>
<evidence type="ECO:0000256" key="14">
    <source>
        <dbReference type="ARBA" id="ARBA00023137"/>
    </source>
</evidence>
<dbReference type="AlphaFoldDB" id="A0A0C1L1V2"/>
<dbReference type="PANTHER" id="PTHR32309">
    <property type="entry name" value="TYROSINE-PROTEIN KINASE"/>
    <property type="match status" value="1"/>
</dbReference>
<keyword evidence="7" id="KW-0808">Transferase</keyword>
<comment type="caution">
    <text evidence="20">The sequence shown here is derived from an EMBL/GenBank/DDBJ whole genome shotgun (WGS) entry which is preliminary data.</text>
</comment>
<dbReference type="STRING" id="1349421.OI18_17695"/>
<organism evidence="20 21">
    <name type="scientific">Flavihumibacter solisilvae</name>
    <dbReference type="NCBI Taxonomy" id="1349421"/>
    <lineage>
        <taxon>Bacteria</taxon>
        <taxon>Pseudomonadati</taxon>
        <taxon>Bacteroidota</taxon>
        <taxon>Chitinophagia</taxon>
        <taxon>Chitinophagales</taxon>
        <taxon>Chitinophagaceae</taxon>
        <taxon>Flavihumibacter</taxon>
    </lineage>
</organism>
<evidence type="ECO:0000256" key="15">
    <source>
        <dbReference type="ARBA" id="ARBA00051245"/>
    </source>
</evidence>
<keyword evidence="14" id="KW-0829">Tyrosine-protein kinase</keyword>
<dbReference type="SUPFAM" id="SSF52540">
    <property type="entry name" value="P-loop containing nucleoside triphosphate hydrolases"/>
    <property type="match status" value="1"/>
</dbReference>
<comment type="similarity">
    <text evidence="2">Belongs to the CpsD/CapB family.</text>
</comment>
<evidence type="ECO:0000256" key="10">
    <source>
        <dbReference type="ARBA" id="ARBA00022777"/>
    </source>
</evidence>
<dbReference type="GO" id="GO:0005886">
    <property type="term" value="C:plasma membrane"/>
    <property type="evidence" value="ECO:0007669"/>
    <property type="project" value="UniProtKB-SubCell"/>
</dbReference>
<evidence type="ECO:0000256" key="4">
    <source>
        <dbReference type="ARBA" id="ARBA00011903"/>
    </source>
</evidence>
<dbReference type="RefSeq" id="WP_039142164.1">
    <property type="nucleotide sequence ID" value="NZ_JSVC01000019.1"/>
</dbReference>
<keyword evidence="8 16" id="KW-0812">Transmembrane</keyword>
<accession>A0A0C1L1V2</accession>
<dbReference type="OrthoDB" id="9794577at2"/>
<evidence type="ECO:0000256" key="1">
    <source>
        <dbReference type="ARBA" id="ARBA00004429"/>
    </source>
</evidence>
<evidence type="ECO:0000259" key="18">
    <source>
        <dbReference type="Pfam" id="PF13614"/>
    </source>
</evidence>
<dbReference type="EC" id="2.7.10.2" evidence="4"/>
<keyword evidence="9" id="KW-0547">Nucleotide-binding</keyword>
<dbReference type="Pfam" id="PF02706">
    <property type="entry name" value="Wzz"/>
    <property type="match status" value="1"/>
</dbReference>
<dbReference type="InterPro" id="IPR005702">
    <property type="entry name" value="Wzc-like_C"/>
</dbReference>
<keyword evidence="12 16" id="KW-1133">Transmembrane helix</keyword>
<evidence type="ECO:0000256" key="8">
    <source>
        <dbReference type="ARBA" id="ARBA00022692"/>
    </source>
</evidence>
<evidence type="ECO:0000256" key="9">
    <source>
        <dbReference type="ARBA" id="ARBA00022741"/>
    </source>
</evidence>
<dbReference type="EMBL" id="JSVC01000019">
    <property type="protein sequence ID" value="KIC93566.1"/>
    <property type="molecule type" value="Genomic_DNA"/>
</dbReference>
<dbReference type="Gene3D" id="3.40.50.300">
    <property type="entry name" value="P-loop containing nucleotide triphosphate hydrolases"/>
    <property type="match status" value="1"/>
</dbReference>
<protein>
    <recommendedName>
        <fullName evidence="4">non-specific protein-tyrosine kinase</fullName>
        <ecNumber evidence="4">2.7.10.2</ecNumber>
    </recommendedName>
</protein>
<keyword evidence="6" id="KW-0997">Cell inner membrane</keyword>
<evidence type="ECO:0000313" key="20">
    <source>
        <dbReference type="EMBL" id="KIC93566.1"/>
    </source>
</evidence>
<evidence type="ECO:0000256" key="12">
    <source>
        <dbReference type="ARBA" id="ARBA00022989"/>
    </source>
</evidence>
<dbReference type="InterPro" id="IPR003856">
    <property type="entry name" value="LPS_length_determ_N"/>
</dbReference>
<keyword evidence="13 16" id="KW-0472">Membrane</keyword>
<evidence type="ECO:0000313" key="21">
    <source>
        <dbReference type="Proteomes" id="UP000031408"/>
    </source>
</evidence>
<evidence type="ECO:0000256" key="7">
    <source>
        <dbReference type="ARBA" id="ARBA00022679"/>
    </source>
</evidence>
<evidence type="ECO:0000256" key="2">
    <source>
        <dbReference type="ARBA" id="ARBA00007316"/>
    </source>
</evidence>
<evidence type="ECO:0000256" key="11">
    <source>
        <dbReference type="ARBA" id="ARBA00022840"/>
    </source>
</evidence>
<keyword evidence="5" id="KW-1003">Cell membrane</keyword>
<feature type="transmembrane region" description="Helical" evidence="16">
    <location>
        <begin position="28"/>
        <end position="44"/>
    </location>
</feature>
<evidence type="ECO:0000256" key="3">
    <source>
        <dbReference type="ARBA" id="ARBA00008883"/>
    </source>
</evidence>
<feature type="domain" description="Polysaccharide chain length determinant N-terminal" evidence="17">
    <location>
        <begin position="18"/>
        <end position="102"/>
    </location>
</feature>
<reference evidence="20 21" key="1">
    <citation type="submission" date="2014-11" db="EMBL/GenBank/DDBJ databases">
        <title>Genome sequence of Flavihumibacter solisilvae 3-3.</title>
        <authorList>
            <person name="Zhou G."/>
            <person name="Li M."/>
            <person name="Wang G."/>
        </authorList>
    </citation>
    <scope>NUCLEOTIDE SEQUENCE [LARGE SCALE GENOMIC DNA]</scope>
    <source>
        <strain evidence="20 21">3-3</strain>
    </source>
</reference>
<comment type="similarity">
    <text evidence="3">Belongs to the etk/wzc family.</text>
</comment>
<dbReference type="Proteomes" id="UP000031408">
    <property type="component" value="Unassembled WGS sequence"/>
</dbReference>
<evidence type="ECO:0000256" key="6">
    <source>
        <dbReference type="ARBA" id="ARBA00022519"/>
    </source>
</evidence>
<evidence type="ECO:0000256" key="5">
    <source>
        <dbReference type="ARBA" id="ARBA00022475"/>
    </source>
</evidence>
<dbReference type="PANTHER" id="PTHR32309:SF13">
    <property type="entry name" value="FERRIC ENTEROBACTIN TRANSPORT PROTEIN FEPE"/>
    <property type="match status" value="1"/>
</dbReference>
<dbReference type="CDD" id="cd05387">
    <property type="entry name" value="BY-kinase"/>
    <property type="match status" value="1"/>
</dbReference>
<dbReference type="InterPro" id="IPR050445">
    <property type="entry name" value="Bact_polysacc_biosynth/exp"/>
</dbReference>
<evidence type="ECO:0000256" key="16">
    <source>
        <dbReference type="SAM" id="Phobius"/>
    </source>
</evidence>
<dbReference type="InterPro" id="IPR027417">
    <property type="entry name" value="P-loop_NTPase"/>
</dbReference>
<feature type="domain" description="Tyrosine-protein kinase G-rich" evidence="19">
    <location>
        <begin position="427"/>
        <end position="504"/>
    </location>
</feature>
<evidence type="ECO:0000259" key="19">
    <source>
        <dbReference type="Pfam" id="PF13807"/>
    </source>
</evidence>
<comment type="subcellular location">
    <subcellularLocation>
        <location evidence="1">Cell inner membrane</location>
        <topology evidence="1">Multi-pass membrane protein</topology>
    </subcellularLocation>
</comment>
<dbReference type="Pfam" id="PF13614">
    <property type="entry name" value="AAA_31"/>
    <property type="match status" value="1"/>
</dbReference>
<evidence type="ECO:0000256" key="13">
    <source>
        <dbReference type="ARBA" id="ARBA00023136"/>
    </source>
</evidence>
<keyword evidence="21" id="KW-1185">Reference proteome</keyword>
<dbReference type="InterPro" id="IPR032807">
    <property type="entry name" value="GNVR"/>
</dbReference>
<feature type="domain" description="AAA" evidence="18">
    <location>
        <begin position="569"/>
        <end position="698"/>
    </location>
</feature>
<keyword evidence="10" id="KW-0418">Kinase</keyword>
<sequence>MNSSSFNFDEDQNYTKSLIRKYLRHKRSYLLSFIACLVLAYLYIRVAQPLYRIQSSILVKGEEAGSTLSLNISELDMLTDMQSIENEIQIIRSNTVLRNVIDVLKLNISYYQKGENDFFYSAIHNDPPVKLLLVESSEELEATPLEIRLEQQGDFTLLNDNSRHSFNEMIRYQGARFSISRSPCMDTICIRDLKINVQHPAVTAEQINKSLNISAPSKNASLLYLTLLHPSKEKGSLLLQTIVNEYNKTNILTKRIETDTLQDIIRARLQLLSSQLNDFEDQEQDFKIRRQITNLGEDAKILLERSKDVEQNIYTANLQLEILKKLEHHIAVAENTVSPPNLGTNDPVLIEMVARFNELQLKKAEMVTLTGQKNVTLKSLDEKIQVEKDGIMKNLAIQLRSVQANIASLQVIKKTVDEKIGSIPILERRLLTIFREKSVRENIYIFLLQKMEEASLSNVDAIYRLRVIDQAYSSVEPVQPNKIIVLASTCFLALLIPTIFINLKSTVDDKVNSKAAIASRISSPIIGEITRMKKFHFSAFLSRSRITIEQFRLLRTRVERIMPGQSRAKKILVTSSTTGEGKSFVSTNLATSFAANKRKTLLIDLDLRNPDIARHLDVQHSNFLNSYLKGEITNLQDIIVQHKTWEDLYILPGTKPLEMIPELPMAKLEEIFRYCDDHFDYIIINTPPFVIISDALQLERFSDATLFVVRQNYTEVRYLELLNASLKKKEFRNLQVVVNDVLIDELYGGEIFKGEYFN</sequence>
<name>A0A0C1L1V2_9BACT</name>
<dbReference type="Pfam" id="PF13807">
    <property type="entry name" value="GNVR"/>
    <property type="match status" value="1"/>
</dbReference>
<evidence type="ECO:0000259" key="17">
    <source>
        <dbReference type="Pfam" id="PF02706"/>
    </source>
</evidence>